<dbReference type="EMBL" id="FNUV01000001">
    <property type="protein sequence ID" value="SEF43459.1"/>
    <property type="molecule type" value="Genomic_DNA"/>
</dbReference>
<organism evidence="1 2">
    <name type="scientific">Xylanibacter ruminicola</name>
    <name type="common">Prevotella ruminicola</name>
    <dbReference type="NCBI Taxonomy" id="839"/>
    <lineage>
        <taxon>Bacteria</taxon>
        <taxon>Pseudomonadati</taxon>
        <taxon>Bacteroidota</taxon>
        <taxon>Bacteroidia</taxon>
        <taxon>Bacteroidales</taxon>
        <taxon>Prevotellaceae</taxon>
        <taxon>Xylanibacter</taxon>
    </lineage>
</organism>
<reference evidence="1 2" key="1">
    <citation type="submission" date="2016-10" db="EMBL/GenBank/DDBJ databases">
        <authorList>
            <person name="de Groot N.N."/>
        </authorList>
    </citation>
    <scope>NUCLEOTIDE SEQUENCE [LARGE SCALE GENOMIC DNA]</scope>
    <source>
        <strain evidence="1 2">AR32</strain>
    </source>
</reference>
<dbReference type="AlphaFoldDB" id="A0A1H5RYQ2"/>
<accession>A0A1H5RYQ2</accession>
<protein>
    <submittedName>
        <fullName evidence="1">Uncharacterized protein</fullName>
    </submittedName>
</protein>
<sequence>MEPQRIFEELMKADELQTHLGISKEDVVKASYMEVSNSPMIEVIKDVINGVANNKATNTVFQGILKKVSD</sequence>
<dbReference type="Proteomes" id="UP000236735">
    <property type="component" value="Unassembled WGS sequence"/>
</dbReference>
<evidence type="ECO:0000313" key="1">
    <source>
        <dbReference type="EMBL" id="SEF43459.1"/>
    </source>
</evidence>
<dbReference type="RefSeq" id="WP_103915011.1">
    <property type="nucleotide sequence ID" value="NZ_FNUV01000001.1"/>
</dbReference>
<proteinExistence type="predicted"/>
<name>A0A1H5RYQ2_XYLRU</name>
<gene>
    <name evidence="1" type="ORF">SAMN05216354_0416</name>
</gene>
<evidence type="ECO:0000313" key="2">
    <source>
        <dbReference type="Proteomes" id="UP000236735"/>
    </source>
</evidence>